<evidence type="ECO:0000256" key="5">
    <source>
        <dbReference type="ARBA" id="ARBA00022801"/>
    </source>
</evidence>
<comment type="function">
    <text evidence="1">Alpha-L-fucosidase is responsible for hydrolyzing the alpha-1,6-linked fucose joined to the reducing-end N-acetylglucosamine of the carbohydrate moieties of glycoproteins.</text>
</comment>
<dbReference type="PANTHER" id="PTHR10030:SF37">
    <property type="entry name" value="ALPHA-L-FUCOSIDASE-RELATED"/>
    <property type="match status" value="1"/>
</dbReference>
<dbReference type="InterPro" id="IPR000933">
    <property type="entry name" value="Glyco_hydro_29"/>
</dbReference>
<keyword evidence="10" id="KW-1185">Reference proteome</keyword>
<dbReference type="AlphaFoldDB" id="L0FZG1"/>
<dbReference type="GO" id="GO:0016139">
    <property type="term" value="P:glycoside catabolic process"/>
    <property type="evidence" value="ECO:0007669"/>
    <property type="project" value="TreeGrafter"/>
</dbReference>
<dbReference type="PIRSF" id="PIRSF001092">
    <property type="entry name" value="Alpha-L-fucosidase"/>
    <property type="match status" value="1"/>
</dbReference>
<name>L0FZG1_ECHVK</name>
<evidence type="ECO:0000259" key="8">
    <source>
        <dbReference type="Pfam" id="PF01120"/>
    </source>
</evidence>
<feature type="signal peptide" evidence="7">
    <location>
        <begin position="1"/>
        <end position="25"/>
    </location>
</feature>
<sequence>MMRKILSGILVVSALFLGRIASSTAQDIPNNTPRTSLALAHGAHRLGKRTDPMMERWRNYGLGQFIHWGVYAIPGGQWNGASYGGAAEWIRSWKGMPKEAYDNLYKEFDPENYDPSALAKQAKEMGAKYMIITTKHHDGFCLWPSEYTDYDVTNTPYGKDIIGPLVEAYDAEGIDVYLYFSVMDWNHPGYRSVLATEEDRSAYESFKEFTRNQLLELLERYPTTKGLWFDGTWDEAWKEQAEFADNLATEMRKKIPGLIIGSRFRPDDYGNRHFDSNGDLMGDYEQGWERKLPETYEDTNGNDWDCVMTIPENQWGYHSDWRGHVKTSYELIEMLVKSVSLDGNFVLNFGPDAKGDIRMEEKKLATEIGQWMSKNKSAIYNCGHIDWEKQDWGYYTQNRVTGEVNMVVFNKPINSVLRIKTSSKISLQKIYDLNDATKIYDPEEISQDEYIIQLGDEELAEPKVIVIKYDHSKGETKGYEKAKT</sequence>
<dbReference type="KEGG" id="evi:Echvi_2182"/>
<reference evidence="10" key="1">
    <citation type="submission" date="2012-02" db="EMBL/GenBank/DDBJ databases">
        <title>The complete genome of Echinicola vietnamensis DSM 17526.</title>
        <authorList>
            <person name="Lucas S."/>
            <person name="Copeland A."/>
            <person name="Lapidus A."/>
            <person name="Glavina del Rio T."/>
            <person name="Dalin E."/>
            <person name="Tice H."/>
            <person name="Bruce D."/>
            <person name="Goodwin L."/>
            <person name="Pitluck S."/>
            <person name="Peters L."/>
            <person name="Ovchinnikova G."/>
            <person name="Teshima H."/>
            <person name="Kyrpides N."/>
            <person name="Mavromatis K."/>
            <person name="Ivanova N."/>
            <person name="Brettin T."/>
            <person name="Detter J.C."/>
            <person name="Han C."/>
            <person name="Larimer F."/>
            <person name="Land M."/>
            <person name="Hauser L."/>
            <person name="Markowitz V."/>
            <person name="Cheng J.-F."/>
            <person name="Hugenholtz P."/>
            <person name="Woyke T."/>
            <person name="Wu D."/>
            <person name="Brambilla E."/>
            <person name="Klenk H.-P."/>
            <person name="Eisen J.A."/>
        </authorList>
    </citation>
    <scope>NUCLEOTIDE SEQUENCE [LARGE SCALE GENOMIC DNA]</scope>
    <source>
        <strain evidence="10">DSM 17526 / LMG 23754 / KMM 6221</strain>
    </source>
</reference>
<dbReference type="InterPro" id="IPR057739">
    <property type="entry name" value="Glyco_hydro_29_N"/>
</dbReference>
<keyword evidence="5" id="KW-0378">Hydrolase</keyword>
<dbReference type="InterPro" id="IPR017853">
    <property type="entry name" value="GH"/>
</dbReference>
<keyword evidence="6" id="KW-0326">Glycosidase</keyword>
<organism evidence="9 10">
    <name type="scientific">Echinicola vietnamensis (strain DSM 17526 / LMG 23754 / KMM 6221)</name>
    <dbReference type="NCBI Taxonomy" id="926556"/>
    <lineage>
        <taxon>Bacteria</taxon>
        <taxon>Pseudomonadati</taxon>
        <taxon>Bacteroidota</taxon>
        <taxon>Cytophagia</taxon>
        <taxon>Cytophagales</taxon>
        <taxon>Cyclobacteriaceae</taxon>
        <taxon>Echinicola</taxon>
    </lineage>
</organism>
<evidence type="ECO:0000313" key="10">
    <source>
        <dbReference type="Proteomes" id="UP000010796"/>
    </source>
</evidence>
<dbReference type="GO" id="GO:0005764">
    <property type="term" value="C:lysosome"/>
    <property type="evidence" value="ECO:0007669"/>
    <property type="project" value="TreeGrafter"/>
</dbReference>
<dbReference type="EC" id="3.2.1.51" evidence="3"/>
<evidence type="ECO:0000256" key="7">
    <source>
        <dbReference type="SAM" id="SignalP"/>
    </source>
</evidence>
<dbReference type="PANTHER" id="PTHR10030">
    <property type="entry name" value="ALPHA-L-FUCOSIDASE"/>
    <property type="match status" value="1"/>
</dbReference>
<dbReference type="Gene3D" id="3.20.20.80">
    <property type="entry name" value="Glycosidases"/>
    <property type="match status" value="1"/>
</dbReference>
<evidence type="ECO:0000256" key="4">
    <source>
        <dbReference type="ARBA" id="ARBA00022729"/>
    </source>
</evidence>
<evidence type="ECO:0000256" key="3">
    <source>
        <dbReference type="ARBA" id="ARBA00012662"/>
    </source>
</evidence>
<evidence type="ECO:0000313" key="9">
    <source>
        <dbReference type="EMBL" id="AGA78433.1"/>
    </source>
</evidence>
<dbReference type="SUPFAM" id="SSF51445">
    <property type="entry name" value="(Trans)glycosidases"/>
    <property type="match status" value="1"/>
</dbReference>
<dbReference type="InterPro" id="IPR016286">
    <property type="entry name" value="FUC_metazoa-typ"/>
</dbReference>
<dbReference type="PRINTS" id="PR00741">
    <property type="entry name" value="GLHYDRLASE29"/>
</dbReference>
<evidence type="ECO:0000256" key="2">
    <source>
        <dbReference type="ARBA" id="ARBA00007951"/>
    </source>
</evidence>
<accession>L0FZG1</accession>
<keyword evidence="4 7" id="KW-0732">Signal</keyword>
<evidence type="ECO:0000256" key="1">
    <source>
        <dbReference type="ARBA" id="ARBA00004071"/>
    </source>
</evidence>
<protein>
    <recommendedName>
        <fullName evidence="3">alpha-L-fucosidase</fullName>
        <ecNumber evidence="3">3.2.1.51</ecNumber>
    </recommendedName>
</protein>
<dbReference type="Proteomes" id="UP000010796">
    <property type="component" value="Chromosome"/>
</dbReference>
<feature type="domain" description="Glycoside hydrolase family 29 N-terminal" evidence="8">
    <location>
        <begin position="50"/>
        <end position="376"/>
    </location>
</feature>
<dbReference type="STRING" id="926556.Echvi_2182"/>
<dbReference type="EMBL" id="CP003346">
    <property type="protein sequence ID" value="AGA78433.1"/>
    <property type="molecule type" value="Genomic_DNA"/>
</dbReference>
<feature type="chain" id="PRO_5003942947" description="alpha-L-fucosidase" evidence="7">
    <location>
        <begin position="26"/>
        <end position="484"/>
    </location>
</feature>
<dbReference type="GO" id="GO:0004560">
    <property type="term" value="F:alpha-L-fucosidase activity"/>
    <property type="evidence" value="ECO:0007669"/>
    <property type="project" value="InterPro"/>
</dbReference>
<dbReference type="SMART" id="SM00812">
    <property type="entry name" value="Alpha_L_fucos"/>
    <property type="match status" value="1"/>
</dbReference>
<dbReference type="eggNOG" id="COG3669">
    <property type="taxonomic scope" value="Bacteria"/>
</dbReference>
<dbReference type="InterPro" id="IPR013780">
    <property type="entry name" value="Glyco_hydro_b"/>
</dbReference>
<proteinExistence type="inferred from homology"/>
<dbReference type="HOGENOM" id="CLU_002934_0_1_10"/>
<dbReference type="RefSeq" id="WP_015265991.1">
    <property type="nucleotide sequence ID" value="NC_019904.1"/>
</dbReference>
<dbReference type="Pfam" id="PF01120">
    <property type="entry name" value="Alpha_L_fucos"/>
    <property type="match status" value="1"/>
</dbReference>
<dbReference type="GO" id="GO:0006004">
    <property type="term" value="P:fucose metabolic process"/>
    <property type="evidence" value="ECO:0007669"/>
    <property type="project" value="InterPro"/>
</dbReference>
<gene>
    <name evidence="9" type="ordered locus">Echvi_2182</name>
</gene>
<dbReference type="PATRIC" id="fig|926556.3.peg.2303"/>
<evidence type="ECO:0000256" key="6">
    <source>
        <dbReference type="ARBA" id="ARBA00023295"/>
    </source>
</evidence>
<dbReference type="Gene3D" id="2.60.40.1180">
    <property type="entry name" value="Golgi alpha-mannosidase II"/>
    <property type="match status" value="1"/>
</dbReference>
<comment type="similarity">
    <text evidence="2">Belongs to the glycosyl hydrolase 29 family.</text>
</comment>